<accession>A0A1G9BR57</accession>
<dbReference type="EC" id="1.2.4.1" evidence="4"/>
<keyword evidence="7" id="KW-1185">Reference proteome</keyword>
<dbReference type="InterPro" id="IPR029061">
    <property type="entry name" value="THDP-binding"/>
</dbReference>
<comment type="function">
    <text evidence="4">The pyruvate dehydrogenase complex catalyzes the overall conversion of pyruvate to acetyl-CoA and CO(2). It contains multiple copies of three enzymatic components: pyruvate dehydrogenase (E1), dihydrolipoamide acetyltransferase (E2) and lipoamide dehydrogenase (E3).</text>
</comment>
<organism evidence="6 7">
    <name type="scientific">Microbulbifer yueqingensis</name>
    <dbReference type="NCBI Taxonomy" id="658219"/>
    <lineage>
        <taxon>Bacteria</taxon>
        <taxon>Pseudomonadati</taxon>
        <taxon>Pseudomonadota</taxon>
        <taxon>Gammaproteobacteria</taxon>
        <taxon>Cellvibrionales</taxon>
        <taxon>Microbulbiferaceae</taxon>
        <taxon>Microbulbifer</taxon>
    </lineage>
</organism>
<reference evidence="7" key="1">
    <citation type="submission" date="2016-10" db="EMBL/GenBank/DDBJ databases">
        <authorList>
            <person name="Varghese N."/>
            <person name="Submissions S."/>
        </authorList>
    </citation>
    <scope>NUCLEOTIDE SEQUENCE [LARGE SCALE GENOMIC DNA]</scope>
    <source>
        <strain evidence="7">CGMCC 1.10658</strain>
    </source>
</reference>
<dbReference type="PANTHER" id="PTHR43380:SF1">
    <property type="entry name" value="2-OXOISOVALERATE DEHYDROGENASE SUBUNIT ALPHA, MITOCHONDRIAL"/>
    <property type="match status" value="1"/>
</dbReference>
<dbReference type="EMBL" id="FNFH01000004">
    <property type="protein sequence ID" value="SDK41958.1"/>
    <property type="molecule type" value="Genomic_DNA"/>
</dbReference>
<dbReference type="Gene3D" id="3.40.50.970">
    <property type="match status" value="1"/>
</dbReference>
<dbReference type="STRING" id="658219.SAMN05216212_2336"/>
<dbReference type="InterPro" id="IPR050771">
    <property type="entry name" value="Alpha-ketoacid_DH_E1_comp"/>
</dbReference>
<proteinExistence type="predicted"/>
<dbReference type="InterPro" id="IPR017596">
    <property type="entry name" value="PdhA/BkdA"/>
</dbReference>
<dbReference type="OrthoDB" id="9766715at2"/>
<dbReference type="RefSeq" id="WP_091513955.1">
    <property type="nucleotide sequence ID" value="NZ_FNFH01000004.1"/>
</dbReference>
<dbReference type="PANTHER" id="PTHR43380">
    <property type="entry name" value="2-OXOISOVALERATE DEHYDROGENASE SUBUNIT ALPHA, MITOCHONDRIAL"/>
    <property type="match status" value="1"/>
</dbReference>
<dbReference type="Proteomes" id="UP000199305">
    <property type="component" value="Unassembled WGS sequence"/>
</dbReference>
<keyword evidence="4 6" id="KW-0670">Pyruvate</keyword>
<keyword evidence="3 4" id="KW-0786">Thiamine pyrophosphate</keyword>
<dbReference type="SUPFAM" id="SSF52518">
    <property type="entry name" value="Thiamin diphosphate-binding fold (THDP-binding)"/>
    <property type="match status" value="1"/>
</dbReference>
<name>A0A1G9BR57_9GAMM</name>
<comment type="cofactor">
    <cofactor evidence="1 4">
        <name>thiamine diphosphate</name>
        <dbReference type="ChEBI" id="CHEBI:58937"/>
    </cofactor>
</comment>
<dbReference type="NCBIfam" id="TIGR03181">
    <property type="entry name" value="PDH_E1_alph_x"/>
    <property type="match status" value="1"/>
</dbReference>
<comment type="subunit">
    <text evidence="4">Heterodimer of an alpha and a beta chain.</text>
</comment>
<dbReference type="Pfam" id="PF00676">
    <property type="entry name" value="E1_dh"/>
    <property type="match status" value="1"/>
</dbReference>
<evidence type="ECO:0000259" key="5">
    <source>
        <dbReference type="Pfam" id="PF00676"/>
    </source>
</evidence>
<evidence type="ECO:0000256" key="3">
    <source>
        <dbReference type="ARBA" id="ARBA00023052"/>
    </source>
</evidence>
<protein>
    <recommendedName>
        <fullName evidence="4">Pyruvate dehydrogenase E1 component subunit alpha</fullName>
        <ecNumber evidence="4">1.2.4.1</ecNumber>
    </recommendedName>
</protein>
<gene>
    <name evidence="6" type="ORF">SAMN05216212_2336</name>
</gene>
<dbReference type="AlphaFoldDB" id="A0A1G9BR57"/>
<evidence type="ECO:0000256" key="4">
    <source>
        <dbReference type="RuleBase" id="RU366007"/>
    </source>
</evidence>
<comment type="catalytic activity">
    <reaction evidence="4">
        <text>N(6)-[(R)-lipoyl]-L-lysyl-[protein] + pyruvate + H(+) = N(6)-[(R)-S(8)-acetyldihydrolipoyl]-L-lysyl-[protein] + CO2</text>
        <dbReference type="Rhea" id="RHEA:19189"/>
        <dbReference type="Rhea" id="RHEA-COMP:10474"/>
        <dbReference type="Rhea" id="RHEA-COMP:10478"/>
        <dbReference type="ChEBI" id="CHEBI:15361"/>
        <dbReference type="ChEBI" id="CHEBI:15378"/>
        <dbReference type="ChEBI" id="CHEBI:16526"/>
        <dbReference type="ChEBI" id="CHEBI:83099"/>
        <dbReference type="ChEBI" id="CHEBI:83111"/>
        <dbReference type="EC" id="1.2.4.1"/>
    </reaction>
</comment>
<evidence type="ECO:0000313" key="6">
    <source>
        <dbReference type="EMBL" id="SDK41958.1"/>
    </source>
</evidence>
<feature type="domain" description="Dehydrogenase E1 component" evidence="5">
    <location>
        <begin position="43"/>
        <end position="323"/>
    </location>
</feature>
<dbReference type="CDD" id="cd02000">
    <property type="entry name" value="TPP_E1_PDC_ADC_BCADC"/>
    <property type="match status" value="1"/>
</dbReference>
<evidence type="ECO:0000256" key="2">
    <source>
        <dbReference type="ARBA" id="ARBA00023002"/>
    </source>
</evidence>
<keyword evidence="2 4" id="KW-0560">Oxidoreductase</keyword>
<sequence length="369" mass="40364">MHKPRMHLVASFDIAHLQYLDEQGRATQALPDFATPDALQAMYRQMALARLVDDHAVKLQRTGQLGTYPSSLGQEAIGVGTGGALRRQDIYCPYYRETGALLERGVEVAEILAIWGGYERGQDFRHAPGDFPLCIPIATQLLHAAGVAFALAYQQRHMGAEPRVVVTSAGDGASSRGDFYEAMNLAGAWKLPVVFVINNNQWAISVSRRAQTAACTIAQKAVAAGINSLQVDGNDVIAVRAAVSDAVERARAGGGPMLIEAVSYRLCDHTTADDASRYCPPDELEAARAREPLLRLARYLGHAGLWDSAREEELQRELAEIMERELLAYRDWEPEVPTAMLEHLYATLPEPLLEQYDELAAMPPPTGAS</sequence>
<evidence type="ECO:0000256" key="1">
    <source>
        <dbReference type="ARBA" id="ARBA00001964"/>
    </source>
</evidence>
<dbReference type="InterPro" id="IPR001017">
    <property type="entry name" value="DH_E1"/>
</dbReference>
<dbReference type="GO" id="GO:0009083">
    <property type="term" value="P:branched-chain amino acid catabolic process"/>
    <property type="evidence" value="ECO:0007669"/>
    <property type="project" value="TreeGrafter"/>
</dbReference>
<dbReference type="GO" id="GO:0004739">
    <property type="term" value="F:pyruvate dehydrogenase (acetyl-transferring) activity"/>
    <property type="evidence" value="ECO:0007669"/>
    <property type="project" value="UniProtKB-UniRule"/>
</dbReference>
<evidence type="ECO:0000313" key="7">
    <source>
        <dbReference type="Proteomes" id="UP000199305"/>
    </source>
</evidence>